<dbReference type="NCBIfam" id="TIGR02246">
    <property type="entry name" value="SgcJ/EcaC family oxidoreductase"/>
    <property type="match status" value="1"/>
</dbReference>
<dbReference type="SUPFAM" id="SSF54427">
    <property type="entry name" value="NTF2-like"/>
    <property type="match status" value="1"/>
</dbReference>
<organism evidence="2 3">
    <name type="scientific">Pseudonocardia adelaidensis</name>
    <dbReference type="NCBI Taxonomy" id="648754"/>
    <lineage>
        <taxon>Bacteria</taxon>
        <taxon>Bacillati</taxon>
        <taxon>Actinomycetota</taxon>
        <taxon>Actinomycetes</taxon>
        <taxon>Pseudonocardiales</taxon>
        <taxon>Pseudonocardiaceae</taxon>
        <taxon>Pseudonocardia</taxon>
    </lineage>
</organism>
<dbReference type="InterPro" id="IPR011944">
    <property type="entry name" value="Steroid_delta5-4_isomerase"/>
</dbReference>
<comment type="caution">
    <text evidence="2">The sequence shown here is derived from an EMBL/GenBank/DDBJ whole genome shotgun (WGS) entry which is preliminary data.</text>
</comment>
<accession>A0ABP9NP49</accession>
<dbReference type="InterPro" id="IPR037401">
    <property type="entry name" value="SnoaL-like"/>
</dbReference>
<evidence type="ECO:0000313" key="2">
    <source>
        <dbReference type="EMBL" id="GAA5129177.1"/>
    </source>
</evidence>
<gene>
    <name evidence="2" type="ORF">GCM10023320_49270</name>
</gene>
<protein>
    <recommendedName>
        <fullName evidence="1">SnoaL-like domain-containing protein</fullName>
    </recommendedName>
</protein>
<evidence type="ECO:0000313" key="3">
    <source>
        <dbReference type="Proteomes" id="UP001500804"/>
    </source>
</evidence>
<name>A0ABP9NP49_9PSEU</name>
<dbReference type="Pfam" id="PF12680">
    <property type="entry name" value="SnoaL_2"/>
    <property type="match status" value="1"/>
</dbReference>
<dbReference type="Proteomes" id="UP001500804">
    <property type="component" value="Unassembled WGS sequence"/>
</dbReference>
<proteinExistence type="predicted"/>
<dbReference type="EMBL" id="BAABJO010000020">
    <property type="protein sequence ID" value="GAA5129177.1"/>
    <property type="molecule type" value="Genomic_DNA"/>
</dbReference>
<sequence length="127" mass="13964">MHMPSRTPEDLHALLAAAMNQGDIDAFVEAFEDDAVHVVPPTGARTVGKAALRAALEPTFALHPTARMEVVGKLEGDGFALTHGRWQLVLTHPDGRREHLKGRGTIVSRRRSDGTWRIVLDDPMTPR</sequence>
<dbReference type="RefSeq" id="WP_345607681.1">
    <property type="nucleotide sequence ID" value="NZ_BAABJO010000020.1"/>
</dbReference>
<reference evidence="3" key="1">
    <citation type="journal article" date="2019" name="Int. J. Syst. Evol. Microbiol.">
        <title>The Global Catalogue of Microorganisms (GCM) 10K type strain sequencing project: providing services to taxonomists for standard genome sequencing and annotation.</title>
        <authorList>
            <consortium name="The Broad Institute Genomics Platform"/>
            <consortium name="The Broad Institute Genome Sequencing Center for Infectious Disease"/>
            <person name="Wu L."/>
            <person name="Ma J."/>
        </authorList>
    </citation>
    <scope>NUCLEOTIDE SEQUENCE [LARGE SCALE GENOMIC DNA]</scope>
    <source>
        <strain evidence="3">JCM 18302</strain>
    </source>
</reference>
<keyword evidence="3" id="KW-1185">Reference proteome</keyword>
<feature type="domain" description="SnoaL-like" evidence="1">
    <location>
        <begin position="16"/>
        <end position="116"/>
    </location>
</feature>
<dbReference type="Gene3D" id="3.10.450.50">
    <property type="match status" value="1"/>
</dbReference>
<evidence type="ECO:0000259" key="1">
    <source>
        <dbReference type="Pfam" id="PF12680"/>
    </source>
</evidence>
<dbReference type="CDD" id="cd00531">
    <property type="entry name" value="NTF2_like"/>
    <property type="match status" value="1"/>
</dbReference>
<dbReference type="InterPro" id="IPR032710">
    <property type="entry name" value="NTF2-like_dom_sf"/>
</dbReference>